<evidence type="ECO:0000313" key="3">
    <source>
        <dbReference type="EMBL" id="SOC36852.1"/>
    </source>
</evidence>
<organism evidence="3 4">
    <name type="scientific">Rhizobium subbaraonis</name>
    <dbReference type="NCBI Taxonomy" id="908946"/>
    <lineage>
        <taxon>Bacteria</taxon>
        <taxon>Pseudomonadati</taxon>
        <taxon>Pseudomonadota</taxon>
        <taxon>Alphaproteobacteria</taxon>
        <taxon>Hyphomicrobiales</taxon>
        <taxon>Rhizobiaceae</taxon>
        <taxon>Rhizobium/Agrobacterium group</taxon>
        <taxon>Rhizobium</taxon>
    </lineage>
</organism>
<keyword evidence="1" id="KW-0732">Signal</keyword>
<feature type="chain" id="PRO_5012131445" evidence="1">
    <location>
        <begin position="23"/>
        <end position="346"/>
    </location>
</feature>
<dbReference type="Gene3D" id="3.40.710.10">
    <property type="entry name" value="DD-peptidase/beta-lactamase superfamily"/>
    <property type="match status" value="1"/>
</dbReference>
<dbReference type="EMBL" id="OBQD01000003">
    <property type="protein sequence ID" value="SOC36852.1"/>
    <property type="molecule type" value="Genomic_DNA"/>
</dbReference>
<dbReference type="PANTHER" id="PTHR43283:SF7">
    <property type="entry name" value="BETA-LACTAMASE-RELATED DOMAIN-CONTAINING PROTEIN"/>
    <property type="match status" value="1"/>
</dbReference>
<gene>
    <name evidence="3" type="ORF">SAMN05892877_103191</name>
</gene>
<evidence type="ECO:0000313" key="4">
    <source>
        <dbReference type="Proteomes" id="UP000219167"/>
    </source>
</evidence>
<name>A0A285U4U4_9HYPH</name>
<evidence type="ECO:0000256" key="1">
    <source>
        <dbReference type="SAM" id="SignalP"/>
    </source>
</evidence>
<dbReference type="AlphaFoldDB" id="A0A285U4U4"/>
<feature type="signal peptide" evidence="1">
    <location>
        <begin position="1"/>
        <end position="22"/>
    </location>
</feature>
<dbReference type="OrthoDB" id="9814204at2"/>
<sequence>MKRRSLVVALSLSVFAAPFARAVEAPPPPQPGLPEIDEAALSRALAEAGALAPLKAVIVAQNGRIIAERGYRGHTTRDSTNIKSASKSIVSALVGIAIDRGLLQGVDQPIAPILKSDLPANPDPRLARVTIGHLLSMQAGLDRMSGSNYGRWVSSSNWVRTALAAPFVDEPGGAMLYSTASTHLLSAILTKVGRKPTLMLAREWLAPLEDFRIGAWERDPQGIYLGGNQMAMSARSLLAFGELYRNGGRTPQGRQIVPEEWVHQSWQSRTNSRFSNDGYGYGWFERAIGGRRVHFAWGYGGQMLYIVPELELTVVMTSQENAPSARSGYRDDLHALLADIVGATQS</sequence>
<protein>
    <submittedName>
        <fullName evidence="3">CubicO group peptidase (Beta-lactamase class C family)</fullName>
    </submittedName>
</protein>
<dbReference type="Pfam" id="PF00144">
    <property type="entry name" value="Beta-lactamase"/>
    <property type="match status" value="1"/>
</dbReference>
<feature type="domain" description="Beta-lactamase-related" evidence="2">
    <location>
        <begin position="56"/>
        <end position="337"/>
    </location>
</feature>
<dbReference type="PANTHER" id="PTHR43283">
    <property type="entry name" value="BETA-LACTAMASE-RELATED"/>
    <property type="match status" value="1"/>
</dbReference>
<proteinExistence type="predicted"/>
<dbReference type="InterPro" id="IPR012338">
    <property type="entry name" value="Beta-lactam/transpept-like"/>
</dbReference>
<evidence type="ECO:0000259" key="2">
    <source>
        <dbReference type="Pfam" id="PF00144"/>
    </source>
</evidence>
<dbReference type="Proteomes" id="UP000219167">
    <property type="component" value="Unassembled WGS sequence"/>
</dbReference>
<keyword evidence="4" id="KW-1185">Reference proteome</keyword>
<dbReference type="RefSeq" id="WP_097137082.1">
    <property type="nucleotide sequence ID" value="NZ_OBQD01000003.1"/>
</dbReference>
<dbReference type="InterPro" id="IPR050789">
    <property type="entry name" value="Diverse_Enzym_Activities"/>
</dbReference>
<dbReference type="SUPFAM" id="SSF56601">
    <property type="entry name" value="beta-lactamase/transpeptidase-like"/>
    <property type="match status" value="1"/>
</dbReference>
<dbReference type="InterPro" id="IPR001466">
    <property type="entry name" value="Beta-lactam-related"/>
</dbReference>
<accession>A0A285U4U4</accession>
<reference evidence="3 4" key="1">
    <citation type="submission" date="2017-08" db="EMBL/GenBank/DDBJ databases">
        <authorList>
            <person name="de Groot N.N."/>
        </authorList>
    </citation>
    <scope>NUCLEOTIDE SEQUENCE [LARGE SCALE GENOMIC DNA]</scope>
    <source>
        <strain evidence="3 4">JC85</strain>
    </source>
</reference>